<evidence type="ECO:0000256" key="3">
    <source>
        <dbReference type="PROSITE-ProRule" id="PRU00284"/>
    </source>
</evidence>
<protein>
    <submittedName>
        <fullName evidence="7">Methyl-accepting chemotaxis protein</fullName>
    </submittedName>
</protein>
<dbReference type="CDD" id="cd06225">
    <property type="entry name" value="HAMP"/>
    <property type="match status" value="1"/>
</dbReference>
<reference evidence="7 8" key="1">
    <citation type="submission" date="2018-06" db="EMBL/GenBank/DDBJ databases">
        <title>Genomic Encyclopedia of Archaeal and Bacterial Type Strains, Phase II (KMG-II): from individual species to whole genera.</title>
        <authorList>
            <person name="Goeker M."/>
        </authorList>
    </citation>
    <scope>NUCLEOTIDE SEQUENCE [LARGE SCALE GENOMIC DNA]</scope>
    <source>
        <strain evidence="7 8">DSM 24525</strain>
    </source>
</reference>
<dbReference type="AlphaFoldDB" id="A0A2W7IJM3"/>
<dbReference type="GO" id="GO:0005886">
    <property type="term" value="C:plasma membrane"/>
    <property type="evidence" value="ECO:0007669"/>
    <property type="project" value="TreeGrafter"/>
</dbReference>
<dbReference type="GO" id="GO:0007165">
    <property type="term" value="P:signal transduction"/>
    <property type="evidence" value="ECO:0007669"/>
    <property type="project" value="UniProtKB-KW"/>
</dbReference>
<dbReference type="EMBL" id="QKYU01000007">
    <property type="protein sequence ID" value="PZW46987.1"/>
    <property type="molecule type" value="Genomic_DNA"/>
</dbReference>
<dbReference type="Gene3D" id="1.10.287.950">
    <property type="entry name" value="Methyl-accepting chemotaxis protein"/>
    <property type="match status" value="1"/>
</dbReference>
<keyword evidence="8" id="KW-1185">Reference proteome</keyword>
<dbReference type="InterPro" id="IPR051310">
    <property type="entry name" value="MCP_chemotaxis"/>
</dbReference>
<evidence type="ECO:0000313" key="7">
    <source>
        <dbReference type="EMBL" id="PZW46987.1"/>
    </source>
</evidence>
<feature type="domain" description="HAMP" evidence="6">
    <location>
        <begin position="319"/>
        <end position="372"/>
    </location>
</feature>
<dbReference type="Gene3D" id="6.10.340.10">
    <property type="match status" value="1"/>
</dbReference>
<keyword evidence="3" id="KW-0807">Transducer</keyword>
<sequence>MSTAASVSSLPPGTTDLAPARLSRSLKLGTRIYGLSAGLILIVAVIAAIGYVGLERQGNALLDYIRVSQATEGTLRFGWEFTRVRRHMANFVSDGSPVEARFIPEHNQIAGEQIAQVASRIGNQERKVLVDEIGAEFRKFVRASDEVIALRNGLTQAQAAFSEADTDIATPQPGDSDAAARLRAALAIVQSQASLMGSTISVAVHQGYMRAAPAATAALAALPPGDAPRLQATAPAFLERAARLATAHERLRQGVETGFNEMANRLDALLLTLIERQQAFADQVAAQAADASDAIQRWMLIVAAASSLLGILLCIFVVRGIIPPLRAMTRAMVRLSAGDASITVNGSDRGDEIGDMARALDVFRRNADKIVAMMSAEAVTLEIGETITAAARHDLTVRVDLANKSGFLRDIGVAINALLQGSSDTLRDIGQSTRQVASAVAEANVAIGQVSGGARSQNTAIGQVTQALAESAKAIRMVSTSANAASEKGVMAAHMVERGQVSAEQLARTVETIAQNSRKISQITQVIAGIANRTHILSLNAAIEAARAGEHGKGFVVVAQEVGKLAESAAQNAQQITDIVEQATADAALGRTASLAVKETMDSIAGDVSQTSQMIRSIAVAMEEQQATVTQIEANVVDLRGIASGNAVAAEEITATMIQLSLLADEQRQRLETFKTS</sequence>
<dbReference type="PROSITE" id="PS50885">
    <property type="entry name" value="HAMP"/>
    <property type="match status" value="1"/>
</dbReference>
<gene>
    <name evidence="7" type="ORF">C8P66_10724</name>
</gene>
<evidence type="ECO:0000256" key="4">
    <source>
        <dbReference type="SAM" id="Phobius"/>
    </source>
</evidence>
<evidence type="ECO:0000259" key="5">
    <source>
        <dbReference type="PROSITE" id="PS50111"/>
    </source>
</evidence>
<dbReference type="GO" id="GO:0004888">
    <property type="term" value="F:transmembrane signaling receptor activity"/>
    <property type="evidence" value="ECO:0007669"/>
    <property type="project" value="TreeGrafter"/>
</dbReference>
<dbReference type="SMART" id="SM00283">
    <property type="entry name" value="MA"/>
    <property type="match status" value="1"/>
</dbReference>
<keyword evidence="4" id="KW-0472">Membrane</keyword>
<dbReference type="PANTHER" id="PTHR43531">
    <property type="entry name" value="PROTEIN ICFG"/>
    <property type="match status" value="1"/>
</dbReference>
<keyword evidence="4" id="KW-0812">Transmembrane</keyword>
<dbReference type="PROSITE" id="PS50111">
    <property type="entry name" value="CHEMOTAXIS_TRANSDUC_2"/>
    <property type="match status" value="1"/>
</dbReference>
<evidence type="ECO:0000256" key="1">
    <source>
        <dbReference type="ARBA" id="ARBA00022500"/>
    </source>
</evidence>
<keyword evidence="4" id="KW-1133">Transmembrane helix</keyword>
<dbReference type="RefSeq" id="WP_158537140.1">
    <property type="nucleotide sequence ID" value="NZ_QKYU01000007.1"/>
</dbReference>
<evidence type="ECO:0000259" key="6">
    <source>
        <dbReference type="PROSITE" id="PS50885"/>
    </source>
</evidence>
<evidence type="ECO:0000313" key="8">
    <source>
        <dbReference type="Proteomes" id="UP000249688"/>
    </source>
</evidence>
<accession>A0A2W7IJM3</accession>
<name>A0A2W7IJM3_9PROT</name>
<comment type="caution">
    <text evidence="7">The sequence shown here is derived from an EMBL/GenBank/DDBJ whole genome shotgun (WGS) entry which is preliminary data.</text>
</comment>
<dbReference type="InterPro" id="IPR003660">
    <property type="entry name" value="HAMP_dom"/>
</dbReference>
<feature type="domain" description="Methyl-accepting transducer" evidence="5">
    <location>
        <begin position="432"/>
        <end position="661"/>
    </location>
</feature>
<proteinExistence type="inferred from homology"/>
<feature type="transmembrane region" description="Helical" evidence="4">
    <location>
        <begin position="298"/>
        <end position="322"/>
    </location>
</feature>
<dbReference type="GO" id="GO:0006935">
    <property type="term" value="P:chemotaxis"/>
    <property type="evidence" value="ECO:0007669"/>
    <property type="project" value="UniProtKB-KW"/>
</dbReference>
<dbReference type="Proteomes" id="UP000249688">
    <property type="component" value="Unassembled WGS sequence"/>
</dbReference>
<dbReference type="Pfam" id="PF00015">
    <property type="entry name" value="MCPsignal"/>
    <property type="match status" value="1"/>
</dbReference>
<feature type="transmembrane region" description="Helical" evidence="4">
    <location>
        <begin position="32"/>
        <end position="54"/>
    </location>
</feature>
<dbReference type="OrthoDB" id="3378718at2"/>
<keyword evidence="1" id="KW-0145">Chemotaxis</keyword>
<evidence type="ECO:0000256" key="2">
    <source>
        <dbReference type="ARBA" id="ARBA00029447"/>
    </source>
</evidence>
<dbReference type="InterPro" id="IPR004089">
    <property type="entry name" value="MCPsignal_dom"/>
</dbReference>
<dbReference type="PANTHER" id="PTHR43531:SF11">
    <property type="entry name" value="METHYL-ACCEPTING CHEMOTAXIS PROTEIN 3"/>
    <property type="match status" value="1"/>
</dbReference>
<dbReference type="Pfam" id="PF00672">
    <property type="entry name" value="HAMP"/>
    <property type="match status" value="1"/>
</dbReference>
<organism evidence="7 8">
    <name type="scientific">Humitalea rosea</name>
    <dbReference type="NCBI Taxonomy" id="990373"/>
    <lineage>
        <taxon>Bacteria</taxon>
        <taxon>Pseudomonadati</taxon>
        <taxon>Pseudomonadota</taxon>
        <taxon>Alphaproteobacteria</taxon>
        <taxon>Acetobacterales</taxon>
        <taxon>Roseomonadaceae</taxon>
        <taxon>Humitalea</taxon>
    </lineage>
</organism>
<dbReference type="SMART" id="SM00304">
    <property type="entry name" value="HAMP"/>
    <property type="match status" value="2"/>
</dbReference>
<dbReference type="SUPFAM" id="SSF58104">
    <property type="entry name" value="Methyl-accepting chemotaxis protein (MCP) signaling domain"/>
    <property type="match status" value="1"/>
</dbReference>
<comment type="similarity">
    <text evidence="2">Belongs to the methyl-accepting chemotaxis (MCP) protein family.</text>
</comment>